<feature type="compositionally biased region" description="Pro residues" evidence="1">
    <location>
        <begin position="70"/>
        <end position="81"/>
    </location>
</feature>
<dbReference type="OrthoDB" id="5948502at2"/>
<gene>
    <name evidence="3" type="ORF">N792_02270</name>
</gene>
<feature type="transmembrane region" description="Helical" evidence="2">
    <location>
        <begin position="12"/>
        <end position="32"/>
    </location>
</feature>
<protein>
    <recommendedName>
        <fullName evidence="5">Membrane protein TolA</fullName>
    </recommendedName>
</protein>
<dbReference type="eggNOG" id="COG3064">
    <property type="taxonomic scope" value="Bacteria"/>
</dbReference>
<dbReference type="GO" id="GO:0019534">
    <property type="term" value="F:toxin transmembrane transporter activity"/>
    <property type="evidence" value="ECO:0007669"/>
    <property type="project" value="InterPro"/>
</dbReference>
<sequence>MRETRADTQQAILLAIALHVVLFALMFAGLWWTRTAVTVSAAGAPVEAELVDANALSASMRKVLSDRPEPAAPLPEPQPEPEPVEEPVAPPPQPLPAPVPEDAPTPPQSKPQDFIPKPDTTEQAAVVATPTPTPSDEQKLQEEKRRQAQVDLTEQKRQEEAERKRRLAQEAQETAERERKLAEIQRKRAAAAREIELAEQRLKQIADARALAQAGPASTAAGASSASPPPGNNGTDTGLEARYAAALQEAILSKWTRPETVPVGARCRLVIKQLPGGEVMSAEVSSPCAYDEQGRRSIEAAVLKAQPLPYAGFEKVFVRTLTLNFEARDR</sequence>
<evidence type="ECO:0000256" key="2">
    <source>
        <dbReference type="SAM" id="Phobius"/>
    </source>
</evidence>
<reference evidence="3 4" key="1">
    <citation type="submission" date="2013-08" db="EMBL/GenBank/DDBJ databases">
        <title>Genome sequencing of Lysobacter.</title>
        <authorList>
            <person name="Zhang S."/>
            <person name="Wang G."/>
        </authorList>
    </citation>
    <scope>NUCLEOTIDE SEQUENCE [LARGE SCALE GENOMIC DNA]</scope>
    <source>
        <strain evidence="3 4">Ko07</strain>
    </source>
</reference>
<dbReference type="GO" id="GO:0016020">
    <property type="term" value="C:membrane"/>
    <property type="evidence" value="ECO:0007669"/>
    <property type="project" value="InterPro"/>
</dbReference>
<keyword evidence="4" id="KW-1185">Reference proteome</keyword>
<evidence type="ECO:0000313" key="4">
    <source>
        <dbReference type="Proteomes" id="UP000030017"/>
    </source>
</evidence>
<evidence type="ECO:0000256" key="1">
    <source>
        <dbReference type="SAM" id="MobiDB-lite"/>
    </source>
</evidence>
<feature type="region of interest" description="Disordered" evidence="1">
    <location>
        <begin position="62"/>
        <end position="191"/>
    </location>
</feature>
<name>A0A0A0ERG0_9GAMM</name>
<feature type="region of interest" description="Disordered" evidence="1">
    <location>
        <begin position="216"/>
        <end position="238"/>
    </location>
</feature>
<dbReference type="RefSeq" id="WP_036192103.1">
    <property type="nucleotide sequence ID" value="NZ_AVPS01000001.1"/>
</dbReference>
<dbReference type="GO" id="GO:0043213">
    <property type="term" value="P:bacteriocin transport"/>
    <property type="evidence" value="ECO:0007669"/>
    <property type="project" value="InterPro"/>
</dbReference>
<dbReference type="SUPFAM" id="SSF74653">
    <property type="entry name" value="TolA/TonB C-terminal domain"/>
    <property type="match status" value="1"/>
</dbReference>
<accession>A0A0A0ERG0</accession>
<keyword evidence="2" id="KW-0472">Membrane</keyword>
<dbReference type="EMBL" id="AVPS01000001">
    <property type="protein sequence ID" value="KGM53064.1"/>
    <property type="molecule type" value="Genomic_DNA"/>
</dbReference>
<dbReference type="Proteomes" id="UP000030017">
    <property type="component" value="Unassembled WGS sequence"/>
</dbReference>
<keyword evidence="2" id="KW-1133">Transmembrane helix</keyword>
<organism evidence="3 4">
    <name type="scientific">Lysobacter concretionis Ko07 = DSM 16239</name>
    <dbReference type="NCBI Taxonomy" id="1122185"/>
    <lineage>
        <taxon>Bacteria</taxon>
        <taxon>Pseudomonadati</taxon>
        <taxon>Pseudomonadota</taxon>
        <taxon>Gammaproteobacteria</taxon>
        <taxon>Lysobacterales</taxon>
        <taxon>Lysobacteraceae</taxon>
        <taxon>Novilysobacter</taxon>
    </lineage>
</organism>
<feature type="compositionally biased region" description="Low complexity" evidence="1">
    <location>
        <begin position="216"/>
        <end position="226"/>
    </location>
</feature>
<dbReference type="InterPro" id="IPR014161">
    <property type="entry name" value="Tol-Pal_TolA"/>
</dbReference>
<dbReference type="Gene3D" id="3.30.1150.10">
    <property type="match status" value="1"/>
</dbReference>
<proteinExistence type="predicted"/>
<dbReference type="STRING" id="1122185.N792_02270"/>
<evidence type="ECO:0008006" key="5">
    <source>
        <dbReference type="Google" id="ProtNLM"/>
    </source>
</evidence>
<evidence type="ECO:0000313" key="3">
    <source>
        <dbReference type="EMBL" id="KGM53064.1"/>
    </source>
</evidence>
<dbReference type="NCBIfam" id="TIGR02794">
    <property type="entry name" value="tolA_full"/>
    <property type="match status" value="1"/>
</dbReference>
<dbReference type="AlphaFoldDB" id="A0A0A0ERG0"/>
<feature type="compositionally biased region" description="Basic and acidic residues" evidence="1">
    <location>
        <begin position="136"/>
        <end position="163"/>
    </location>
</feature>
<comment type="caution">
    <text evidence="3">The sequence shown here is derived from an EMBL/GenBank/DDBJ whole genome shotgun (WGS) entry which is preliminary data.</text>
</comment>
<keyword evidence="2" id="KW-0812">Transmembrane</keyword>
<feature type="compositionally biased region" description="Pro residues" evidence="1">
    <location>
        <begin position="88"/>
        <end position="109"/>
    </location>
</feature>
<feature type="compositionally biased region" description="Basic and acidic residues" evidence="1">
    <location>
        <begin position="174"/>
        <end position="191"/>
    </location>
</feature>